<accession>A0A844D951</accession>
<evidence type="ECO:0000256" key="1">
    <source>
        <dbReference type="SAM" id="MobiDB-lite"/>
    </source>
</evidence>
<proteinExistence type="predicted"/>
<dbReference type="EMBL" id="WKJL01000009">
    <property type="protein sequence ID" value="MRW85272.1"/>
    <property type="molecule type" value="Genomic_DNA"/>
</dbReference>
<keyword evidence="4" id="KW-1185">Reference proteome</keyword>
<organism evidence="3 4">
    <name type="scientific">Duganella aquatilis</name>
    <dbReference type="NCBI Taxonomy" id="2666082"/>
    <lineage>
        <taxon>Bacteria</taxon>
        <taxon>Pseudomonadati</taxon>
        <taxon>Pseudomonadota</taxon>
        <taxon>Betaproteobacteria</taxon>
        <taxon>Burkholderiales</taxon>
        <taxon>Oxalobacteraceae</taxon>
        <taxon>Telluria group</taxon>
        <taxon>Duganella</taxon>
    </lineage>
</organism>
<evidence type="ECO:0000259" key="2">
    <source>
        <dbReference type="Pfam" id="PF23343"/>
    </source>
</evidence>
<feature type="region of interest" description="Disordered" evidence="1">
    <location>
        <begin position="1"/>
        <end position="21"/>
    </location>
</feature>
<protein>
    <recommendedName>
        <fullName evidence="2">Replication-associated protein ORF2/G2P domain-containing protein</fullName>
    </recommendedName>
</protein>
<comment type="caution">
    <text evidence="3">The sequence shown here is derived from an EMBL/GenBank/DDBJ whole genome shotgun (WGS) entry which is preliminary data.</text>
</comment>
<name>A0A844D951_9BURK</name>
<reference evidence="3 4" key="1">
    <citation type="submission" date="2019-11" db="EMBL/GenBank/DDBJ databases">
        <title>Novel species isolated from a subtropical stream in China.</title>
        <authorList>
            <person name="Lu H."/>
        </authorList>
    </citation>
    <scope>NUCLEOTIDE SEQUENCE [LARGE SCALE GENOMIC DNA]</scope>
    <source>
        <strain evidence="3 4">FT26W</strain>
    </source>
</reference>
<evidence type="ECO:0000313" key="4">
    <source>
        <dbReference type="Proteomes" id="UP000439986"/>
    </source>
</evidence>
<feature type="compositionally biased region" description="Basic and acidic residues" evidence="1">
    <location>
        <begin position="64"/>
        <end position="79"/>
    </location>
</feature>
<dbReference type="AlphaFoldDB" id="A0A844D951"/>
<sequence length="287" mass="32892">MDFTSVARDGDAQKPDWWQGDRTRGAWQDTYTARKRVYPDGQCVVTVTKDKSFVGPAITRPRARRGESENREASEEVSARRAKQKVRDCCKAISADRMVTLTYRENMLDRDRAAKHFKAFCRRLGKVKKFHYVAVIEQQERGALHFHIAVRGRQCYALLRSIWQRVVGLGPDGQQMGQANVRDPHSFGFGVKGAHRLASYISKYCGKVMDCRDLNEKRYFRSRGIVLPELQYWRLPNCTCMLDAVHAAFRMIEGHAMENLDTWCNNALGVVYLATAPGMPCDLEYPF</sequence>
<feature type="domain" description="Replication-associated protein ORF2/G2P" evidence="2">
    <location>
        <begin position="97"/>
        <end position="207"/>
    </location>
</feature>
<dbReference type="Proteomes" id="UP000439986">
    <property type="component" value="Unassembled WGS sequence"/>
</dbReference>
<evidence type="ECO:0000313" key="3">
    <source>
        <dbReference type="EMBL" id="MRW85272.1"/>
    </source>
</evidence>
<feature type="region of interest" description="Disordered" evidence="1">
    <location>
        <begin position="56"/>
        <end position="79"/>
    </location>
</feature>
<dbReference type="Pfam" id="PF23343">
    <property type="entry name" value="REP_ORF2-G2P"/>
    <property type="match status" value="1"/>
</dbReference>
<dbReference type="InterPro" id="IPR056906">
    <property type="entry name" value="ORF2/G2P_dom"/>
</dbReference>
<gene>
    <name evidence="3" type="ORF">GJ698_14400</name>
</gene>
<feature type="compositionally biased region" description="Basic and acidic residues" evidence="1">
    <location>
        <begin position="8"/>
        <end position="21"/>
    </location>
</feature>